<comment type="caution">
    <text evidence="2">The sequence shown here is derived from an EMBL/GenBank/DDBJ whole genome shotgun (WGS) entry which is preliminary data.</text>
</comment>
<keyword evidence="3" id="KW-1185">Reference proteome</keyword>
<proteinExistence type="predicted"/>
<dbReference type="AlphaFoldDB" id="A0AAV7NMG7"/>
<organism evidence="2 3">
    <name type="scientific">Pleurodeles waltl</name>
    <name type="common">Iberian ribbed newt</name>
    <dbReference type="NCBI Taxonomy" id="8319"/>
    <lineage>
        <taxon>Eukaryota</taxon>
        <taxon>Metazoa</taxon>
        <taxon>Chordata</taxon>
        <taxon>Craniata</taxon>
        <taxon>Vertebrata</taxon>
        <taxon>Euteleostomi</taxon>
        <taxon>Amphibia</taxon>
        <taxon>Batrachia</taxon>
        <taxon>Caudata</taxon>
        <taxon>Salamandroidea</taxon>
        <taxon>Salamandridae</taxon>
        <taxon>Pleurodelinae</taxon>
        <taxon>Pleurodeles</taxon>
    </lineage>
</organism>
<dbReference type="EMBL" id="JANPWB010000012">
    <property type="protein sequence ID" value="KAJ1114373.1"/>
    <property type="molecule type" value="Genomic_DNA"/>
</dbReference>
<feature type="region of interest" description="Disordered" evidence="1">
    <location>
        <begin position="1"/>
        <end position="105"/>
    </location>
</feature>
<accession>A0AAV7NMG7</accession>
<evidence type="ECO:0000313" key="3">
    <source>
        <dbReference type="Proteomes" id="UP001066276"/>
    </source>
</evidence>
<evidence type="ECO:0000256" key="1">
    <source>
        <dbReference type="SAM" id="MobiDB-lite"/>
    </source>
</evidence>
<reference evidence="2" key="1">
    <citation type="journal article" date="2022" name="bioRxiv">
        <title>Sequencing and chromosome-scale assembly of the giantPleurodeles waltlgenome.</title>
        <authorList>
            <person name="Brown T."/>
            <person name="Elewa A."/>
            <person name="Iarovenko S."/>
            <person name="Subramanian E."/>
            <person name="Araus A.J."/>
            <person name="Petzold A."/>
            <person name="Susuki M."/>
            <person name="Suzuki K.-i.T."/>
            <person name="Hayashi T."/>
            <person name="Toyoda A."/>
            <person name="Oliveira C."/>
            <person name="Osipova E."/>
            <person name="Leigh N.D."/>
            <person name="Simon A."/>
            <person name="Yun M.H."/>
        </authorList>
    </citation>
    <scope>NUCLEOTIDE SEQUENCE</scope>
    <source>
        <strain evidence="2">20211129_DDA</strain>
        <tissue evidence="2">Liver</tissue>
    </source>
</reference>
<feature type="compositionally biased region" description="Basic and acidic residues" evidence="1">
    <location>
        <begin position="46"/>
        <end position="77"/>
    </location>
</feature>
<evidence type="ECO:0000313" key="2">
    <source>
        <dbReference type="EMBL" id="KAJ1114373.1"/>
    </source>
</evidence>
<feature type="compositionally biased region" description="Basic and acidic residues" evidence="1">
    <location>
        <begin position="91"/>
        <end position="105"/>
    </location>
</feature>
<gene>
    <name evidence="2" type="ORF">NDU88_002611</name>
</gene>
<dbReference type="Proteomes" id="UP001066276">
    <property type="component" value="Chromosome 8"/>
</dbReference>
<name>A0AAV7NMG7_PLEWA</name>
<feature type="compositionally biased region" description="Basic and acidic residues" evidence="1">
    <location>
        <begin position="25"/>
        <end position="34"/>
    </location>
</feature>
<sequence>MVKKRLPPFYGEDDRIRSWSLKEPTGGEERRTMEDAAPEDAATALRKSEPKLGSRTVEIRCRDEDRWPGEHASEPPRFRRSVANPGTGVQDRGERSGRWEVEGDG</sequence>
<protein>
    <submittedName>
        <fullName evidence="2">Uncharacterized protein</fullName>
    </submittedName>
</protein>